<name>A0A8S1KQD9_PARPR</name>
<sequence length="77" mass="9404">MPRCPTDIVYSEKYKDAEFEYRHVILPHELYKKIQKIGRLLTEHEWRSLGVKGSPGWVHYDYYKPEPHILMLRKKFN</sequence>
<comment type="function">
    <text evidence="1">Binds to the catalytic subunit of the cyclin dependent kinases and is essential for their biological function.</text>
</comment>
<gene>
    <name evidence="2" type="ORF">PPRIM_AZ9-3.1.T0230166</name>
</gene>
<proteinExistence type="inferred from homology"/>
<dbReference type="GO" id="GO:0016538">
    <property type="term" value="F:cyclin-dependent protein serine/threonine kinase regulator activity"/>
    <property type="evidence" value="ECO:0007669"/>
    <property type="project" value="InterPro"/>
</dbReference>
<dbReference type="PANTHER" id="PTHR23415">
    <property type="entry name" value="CYCLIN-DEPENDENT KINASES REGULATORY SUBUNIT/60S RIBOSOME SUBUNIT BIOGENESIS PROTEIN NIP7"/>
    <property type="match status" value="1"/>
</dbReference>
<comment type="caution">
    <text evidence="2">The sequence shown here is derived from an EMBL/GenBank/DDBJ whole genome shotgun (WGS) entry which is preliminary data.</text>
</comment>
<comment type="similarity">
    <text evidence="1">Belongs to the CKS family.</text>
</comment>
<keyword evidence="1" id="KW-0131">Cell cycle</keyword>
<evidence type="ECO:0000313" key="3">
    <source>
        <dbReference type="Proteomes" id="UP000688137"/>
    </source>
</evidence>
<accession>A0A8S1KQD9</accession>
<organism evidence="2 3">
    <name type="scientific">Paramecium primaurelia</name>
    <dbReference type="NCBI Taxonomy" id="5886"/>
    <lineage>
        <taxon>Eukaryota</taxon>
        <taxon>Sar</taxon>
        <taxon>Alveolata</taxon>
        <taxon>Ciliophora</taxon>
        <taxon>Intramacronucleata</taxon>
        <taxon>Oligohymenophorea</taxon>
        <taxon>Peniculida</taxon>
        <taxon>Parameciidae</taxon>
        <taxon>Paramecium</taxon>
    </lineage>
</organism>
<dbReference type="Proteomes" id="UP000688137">
    <property type="component" value="Unassembled WGS sequence"/>
</dbReference>
<dbReference type="InterPro" id="IPR000789">
    <property type="entry name" value="Cyclin-dep_kinase_reg-sub"/>
</dbReference>
<dbReference type="OMA" id="CPTDIVY"/>
<keyword evidence="3" id="KW-1185">Reference proteome</keyword>
<protein>
    <recommendedName>
        <fullName evidence="1">Cyclin-dependent kinases regulatory subunit</fullName>
    </recommendedName>
</protein>
<evidence type="ECO:0000313" key="2">
    <source>
        <dbReference type="EMBL" id="CAD8055412.1"/>
    </source>
</evidence>
<dbReference type="GO" id="GO:0051301">
    <property type="term" value="P:cell division"/>
    <property type="evidence" value="ECO:0007669"/>
    <property type="project" value="UniProtKB-UniRule"/>
</dbReference>
<keyword evidence="1" id="KW-0132">Cell division</keyword>
<dbReference type="SMART" id="SM01084">
    <property type="entry name" value="CKS"/>
    <property type="match status" value="1"/>
</dbReference>
<dbReference type="AlphaFoldDB" id="A0A8S1KQD9"/>
<reference evidence="2" key="1">
    <citation type="submission" date="2021-01" db="EMBL/GenBank/DDBJ databases">
        <authorList>
            <consortium name="Genoscope - CEA"/>
            <person name="William W."/>
        </authorList>
    </citation>
    <scope>NUCLEOTIDE SEQUENCE</scope>
</reference>
<dbReference type="Pfam" id="PF01111">
    <property type="entry name" value="CKS"/>
    <property type="match status" value="1"/>
</dbReference>
<evidence type="ECO:0000256" key="1">
    <source>
        <dbReference type="RuleBase" id="RU311113"/>
    </source>
</evidence>
<dbReference type="EMBL" id="CAJJDM010000021">
    <property type="protein sequence ID" value="CAD8055412.1"/>
    <property type="molecule type" value="Genomic_DNA"/>
</dbReference>